<keyword evidence="3 4" id="KW-0546">Nucleotide metabolism</keyword>
<proteinExistence type="inferred from homology"/>
<dbReference type="SUPFAM" id="SSF52972">
    <property type="entry name" value="ITPase-like"/>
    <property type="match status" value="1"/>
</dbReference>
<dbReference type="GO" id="GO:0009117">
    <property type="term" value="P:nucleotide metabolic process"/>
    <property type="evidence" value="ECO:0007669"/>
    <property type="project" value="UniProtKB-KW"/>
</dbReference>
<feature type="site" description="Important for substrate specificity" evidence="4">
    <location>
        <position position="159"/>
    </location>
</feature>
<evidence type="ECO:0000256" key="1">
    <source>
        <dbReference type="ARBA" id="ARBA00001968"/>
    </source>
</evidence>
<evidence type="ECO:0000256" key="3">
    <source>
        <dbReference type="ARBA" id="ARBA00023080"/>
    </source>
</evidence>
<evidence type="ECO:0000256" key="4">
    <source>
        <dbReference type="HAMAP-Rule" id="MF_00528"/>
    </source>
</evidence>
<dbReference type="Gene3D" id="3.90.950.10">
    <property type="match status" value="1"/>
</dbReference>
<dbReference type="CDD" id="cd00555">
    <property type="entry name" value="Maf"/>
    <property type="match status" value="1"/>
</dbReference>
<evidence type="ECO:0000313" key="5">
    <source>
        <dbReference type="EMBL" id="TYP71470.1"/>
    </source>
</evidence>
<dbReference type="InterPro" id="IPR003697">
    <property type="entry name" value="Maf-like"/>
</dbReference>
<comment type="cofactor">
    <cofactor evidence="1 4">
        <name>a divalent metal cation</name>
        <dbReference type="ChEBI" id="CHEBI:60240"/>
    </cofactor>
</comment>
<keyword evidence="6" id="KW-1185">Reference proteome</keyword>
<keyword evidence="2 4" id="KW-0378">Hydrolase</keyword>
<comment type="catalytic activity">
    <reaction evidence="4">
        <text>dTTP + H2O = dTMP + diphosphate + H(+)</text>
        <dbReference type="Rhea" id="RHEA:28534"/>
        <dbReference type="ChEBI" id="CHEBI:15377"/>
        <dbReference type="ChEBI" id="CHEBI:15378"/>
        <dbReference type="ChEBI" id="CHEBI:33019"/>
        <dbReference type="ChEBI" id="CHEBI:37568"/>
        <dbReference type="ChEBI" id="CHEBI:63528"/>
        <dbReference type="EC" id="3.6.1.9"/>
    </reaction>
</comment>
<dbReference type="GO" id="GO:0005737">
    <property type="term" value="C:cytoplasm"/>
    <property type="evidence" value="ECO:0007669"/>
    <property type="project" value="UniProtKB-SubCell"/>
</dbReference>
<comment type="subcellular location">
    <subcellularLocation>
        <location evidence="4">Cytoplasm</location>
    </subcellularLocation>
</comment>
<dbReference type="RefSeq" id="WP_148783365.1">
    <property type="nucleotide sequence ID" value="NZ_VNHU01000009.1"/>
</dbReference>
<dbReference type="OrthoDB" id="9807767at2"/>
<evidence type="ECO:0000256" key="2">
    <source>
        <dbReference type="ARBA" id="ARBA00022801"/>
    </source>
</evidence>
<comment type="function">
    <text evidence="4">Nucleoside triphosphate pyrophosphatase that hydrolyzes dTTP and UTP. May have a dual role in cell division arrest and in preventing the incorporation of modified nucleotides into cellular nucleic acids.</text>
</comment>
<dbReference type="PIRSF" id="PIRSF006305">
    <property type="entry name" value="Maf"/>
    <property type="match status" value="1"/>
</dbReference>
<protein>
    <recommendedName>
        <fullName evidence="4">dTTP/UTP pyrophosphatase</fullName>
        <shortName evidence="4">dTTPase/UTPase</shortName>
        <ecNumber evidence="4">3.6.1.9</ecNumber>
    </recommendedName>
    <alternativeName>
        <fullName evidence="4">Nucleoside triphosphate pyrophosphatase</fullName>
    </alternativeName>
    <alternativeName>
        <fullName evidence="4">Nucleotide pyrophosphatase</fullName>
        <shortName evidence="4">Nucleotide PPase</shortName>
    </alternativeName>
</protein>
<dbReference type="GO" id="GO:0036218">
    <property type="term" value="F:dTTP diphosphatase activity"/>
    <property type="evidence" value="ECO:0007669"/>
    <property type="project" value="RHEA"/>
</dbReference>
<accession>A0A5S5BZH5</accession>
<dbReference type="AlphaFoldDB" id="A0A5S5BZH5"/>
<name>A0A5S5BZH5_9FLAO</name>
<comment type="catalytic activity">
    <reaction evidence="4">
        <text>UTP + H2O = UMP + diphosphate + H(+)</text>
        <dbReference type="Rhea" id="RHEA:29395"/>
        <dbReference type="ChEBI" id="CHEBI:15377"/>
        <dbReference type="ChEBI" id="CHEBI:15378"/>
        <dbReference type="ChEBI" id="CHEBI:33019"/>
        <dbReference type="ChEBI" id="CHEBI:46398"/>
        <dbReference type="ChEBI" id="CHEBI:57865"/>
        <dbReference type="EC" id="3.6.1.9"/>
    </reaction>
</comment>
<dbReference type="InterPro" id="IPR029001">
    <property type="entry name" value="ITPase-like_fam"/>
</dbReference>
<feature type="active site" description="Proton acceptor" evidence="4">
    <location>
        <position position="76"/>
    </location>
</feature>
<dbReference type="Pfam" id="PF02545">
    <property type="entry name" value="Maf"/>
    <property type="match status" value="1"/>
</dbReference>
<comment type="similarity">
    <text evidence="4">Belongs to the Maf family. YhdE subfamily.</text>
</comment>
<dbReference type="EC" id="3.6.1.9" evidence="4"/>
<comment type="caution">
    <text evidence="5">The sequence shown here is derived from an EMBL/GenBank/DDBJ whole genome shotgun (WGS) entry which is preliminary data.</text>
</comment>
<dbReference type="HAMAP" id="MF_00528">
    <property type="entry name" value="Maf"/>
    <property type="match status" value="1"/>
</dbReference>
<dbReference type="Proteomes" id="UP000324376">
    <property type="component" value="Unassembled WGS sequence"/>
</dbReference>
<sequence>MIQSFLNNHTVILASGSPRRHHFFKELGIDFKIDVREVEEIYPEHLKREAISNYLAELKAEAFNILNPQEIVITSDTIVWHNEKALGKPKTLDEAKTMLQSMSNQTHEVITSVCFKTATKIIVKHHTTQVTFKTLTDQEIEYYVETHQPLDKAGAYGIQEWIGYIGITSITGSFFTVMGLPTHIVYETLIELAKS</sequence>
<dbReference type="PANTHER" id="PTHR43213">
    <property type="entry name" value="BIFUNCTIONAL DTTP/UTP PYROPHOSPHATASE/METHYLTRANSFERASE PROTEIN-RELATED"/>
    <property type="match status" value="1"/>
</dbReference>
<feature type="site" description="Important for substrate specificity" evidence="4">
    <location>
        <position position="77"/>
    </location>
</feature>
<organism evidence="5 6">
    <name type="scientific">Aquimarina intermedia</name>
    <dbReference type="NCBI Taxonomy" id="350814"/>
    <lineage>
        <taxon>Bacteria</taxon>
        <taxon>Pseudomonadati</taxon>
        <taxon>Bacteroidota</taxon>
        <taxon>Flavobacteriia</taxon>
        <taxon>Flavobacteriales</taxon>
        <taxon>Flavobacteriaceae</taxon>
        <taxon>Aquimarina</taxon>
    </lineage>
</organism>
<dbReference type="PANTHER" id="PTHR43213:SF5">
    <property type="entry name" value="BIFUNCTIONAL DTTP_UTP PYROPHOSPHATASE_METHYLTRANSFERASE PROTEIN-RELATED"/>
    <property type="match status" value="1"/>
</dbReference>
<evidence type="ECO:0000313" key="6">
    <source>
        <dbReference type="Proteomes" id="UP000324376"/>
    </source>
</evidence>
<dbReference type="NCBIfam" id="TIGR00172">
    <property type="entry name" value="maf"/>
    <property type="match status" value="1"/>
</dbReference>
<comment type="caution">
    <text evidence="4">Lacks conserved residue(s) required for the propagation of feature annotation.</text>
</comment>
<keyword evidence="4" id="KW-0963">Cytoplasm</keyword>
<reference evidence="5 6" key="1">
    <citation type="submission" date="2019-07" db="EMBL/GenBank/DDBJ databases">
        <title>Genomic Encyclopedia of Archaeal and Bacterial Type Strains, Phase II (KMG-II): from individual species to whole genera.</title>
        <authorList>
            <person name="Goeker M."/>
        </authorList>
    </citation>
    <scope>NUCLEOTIDE SEQUENCE [LARGE SCALE GENOMIC DNA]</scope>
    <source>
        <strain evidence="5 6">DSM 17527</strain>
    </source>
</reference>
<dbReference type="GO" id="GO:0036221">
    <property type="term" value="F:UTP diphosphatase activity"/>
    <property type="evidence" value="ECO:0007669"/>
    <property type="project" value="RHEA"/>
</dbReference>
<gene>
    <name evidence="5" type="ORF">BD809_10952</name>
</gene>
<dbReference type="EMBL" id="VNHU01000009">
    <property type="protein sequence ID" value="TYP71470.1"/>
    <property type="molecule type" value="Genomic_DNA"/>
</dbReference>
<feature type="site" description="Important for substrate specificity" evidence="4">
    <location>
        <position position="19"/>
    </location>
</feature>